<comment type="caution">
    <text evidence="1">The sequence shown here is derived from an EMBL/GenBank/DDBJ whole genome shotgun (WGS) entry which is preliminary data.</text>
</comment>
<evidence type="ECO:0000313" key="2">
    <source>
        <dbReference type="Proteomes" id="UP001146120"/>
    </source>
</evidence>
<reference evidence="1" key="1">
    <citation type="submission" date="2022-11" db="EMBL/GenBank/DDBJ databases">
        <authorList>
            <person name="Morgan W.R."/>
            <person name="Tartar A."/>
        </authorList>
    </citation>
    <scope>NUCLEOTIDE SEQUENCE</scope>
    <source>
        <strain evidence="1">ARSEF 373</strain>
    </source>
</reference>
<dbReference type="EMBL" id="DAKRPA010000254">
    <property type="protein sequence ID" value="DAZ94383.1"/>
    <property type="molecule type" value="Genomic_DNA"/>
</dbReference>
<reference evidence="1" key="2">
    <citation type="journal article" date="2023" name="Microbiol Resour">
        <title>Decontamination and Annotation of the Draft Genome Sequence of the Oomycete Lagenidium giganteum ARSEF 373.</title>
        <authorList>
            <person name="Morgan W.R."/>
            <person name="Tartar A."/>
        </authorList>
    </citation>
    <scope>NUCLEOTIDE SEQUENCE</scope>
    <source>
        <strain evidence="1">ARSEF 373</strain>
    </source>
</reference>
<organism evidence="1 2">
    <name type="scientific">Lagenidium giganteum</name>
    <dbReference type="NCBI Taxonomy" id="4803"/>
    <lineage>
        <taxon>Eukaryota</taxon>
        <taxon>Sar</taxon>
        <taxon>Stramenopiles</taxon>
        <taxon>Oomycota</taxon>
        <taxon>Peronosporomycetes</taxon>
        <taxon>Pythiales</taxon>
        <taxon>Pythiaceae</taxon>
    </lineage>
</organism>
<name>A0AAV2YKN6_9STRA</name>
<evidence type="ECO:0000313" key="1">
    <source>
        <dbReference type="EMBL" id="DAZ94383.1"/>
    </source>
</evidence>
<sequence length="436" mass="49229">MAVDVAPKAGAMSEMALQGLHQALVTLAQPLGSSTASSTSATTATANNDALDAALRLEVEAKLPFMDPSWGRMEAAAIDRNAVHIAGDHRPHILFPHVPFSLTVSLANTVSRVDECTIALQECTKKEFLDPLSFDLAPHSAVLATVRAVLLLFHVQVPRALDGEALWKNCWGLWIIKNIDTHRSGWEWAATNEPTGLFTKPYALSATSLREVNALLKSTTMLPDSHRCWQRLRAYLCLRNWAMASAAYVHMRTHCLPEFPGFEDMKKLVTPPARTPQANVWFRIETPEGVEYFYNRLAQSVQLARPDDFDGQYVTTIPLVVRELIADALANDPVTRLELEKCCSERRCQALFAEDEWVECLDVRTQETFYYSFKHFKLQWEPPESGFYISYTKSIAYAAVLRLQAAYRRRRLQQRLLMKKTKRASLPVFSLGPKRF</sequence>
<dbReference type="Proteomes" id="UP001146120">
    <property type="component" value="Unassembled WGS sequence"/>
</dbReference>
<accession>A0AAV2YKN6</accession>
<dbReference type="Gene3D" id="2.20.70.10">
    <property type="match status" value="1"/>
</dbReference>
<gene>
    <name evidence="1" type="ORF">N0F65_001117</name>
</gene>
<proteinExistence type="predicted"/>
<dbReference type="AlphaFoldDB" id="A0AAV2YKN6"/>
<keyword evidence="2" id="KW-1185">Reference proteome</keyword>
<protein>
    <submittedName>
        <fullName evidence="1">Uncharacterized protein</fullName>
    </submittedName>
</protein>